<dbReference type="InterPro" id="IPR018875">
    <property type="entry name" value="Antirepressor_Ant_N"/>
</dbReference>
<dbReference type="PRINTS" id="PR01994">
    <property type="entry name" value="ANTIREPRESSR"/>
</dbReference>
<evidence type="ECO:0000313" key="2">
    <source>
        <dbReference type="EMBL" id="MBB1127069.1"/>
    </source>
</evidence>
<name>A0A839HKZ3_9GAMM</name>
<evidence type="ECO:0000259" key="1">
    <source>
        <dbReference type="Pfam" id="PF10547"/>
    </source>
</evidence>
<accession>A0A839HKZ3</accession>
<dbReference type="Proteomes" id="UP000548632">
    <property type="component" value="Unassembled WGS sequence"/>
</dbReference>
<organism evidence="2 3">
    <name type="scientific">Thiospirillum jenense</name>
    <dbReference type="NCBI Taxonomy" id="1653858"/>
    <lineage>
        <taxon>Bacteria</taxon>
        <taxon>Pseudomonadati</taxon>
        <taxon>Pseudomonadota</taxon>
        <taxon>Gammaproteobacteria</taxon>
        <taxon>Chromatiales</taxon>
        <taxon>Chromatiaceae</taxon>
        <taxon>Thiospirillum</taxon>
    </lineage>
</organism>
<dbReference type="EMBL" id="JABVCQ010000034">
    <property type="protein sequence ID" value="MBB1127069.1"/>
    <property type="molecule type" value="Genomic_DNA"/>
</dbReference>
<feature type="domain" description="Antirepressor protein ant N-terminal" evidence="1">
    <location>
        <begin position="7"/>
        <end position="119"/>
    </location>
</feature>
<comment type="caution">
    <text evidence="2">The sequence shown here is derived from an EMBL/GenBank/DDBJ whole genome shotgun (WGS) entry which is preliminary data.</text>
</comment>
<protein>
    <submittedName>
        <fullName evidence="2">Phage antirepressor N-terminal domain-containing protein</fullName>
    </submittedName>
</protein>
<dbReference type="Pfam" id="PF10547">
    <property type="entry name" value="P22_AR_N"/>
    <property type="match status" value="1"/>
</dbReference>
<keyword evidence="3" id="KW-1185">Reference proteome</keyword>
<gene>
    <name evidence="2" type="ORF">HUK38_12655</name>
</gene>
<sequence>MNELIPVPFRATTLFLIDVDGTPYVPMKPVVEGMGLAWQPQHVKMTENQRFATCIMEIVTLMPGDDQRRSMCCLLLRKLPGWLMTIYPNKVKPAIRDNIIAYQNECDDVLWEYWSKGHAINPRTEQTPESTPTITNYEYAANLVLVFIRAAKAFGLRGNQARLSANRAIRHFTGVNLLEAMGHTYLEAPDQEVLLAVSDLALRLNYAIHAVNPKITNAGLQTEHRDHKNKLYYELTPLGHRFGVYLDTNKKHSDGTPIRQIKWRASVIECLQNNER</sequence>
<evidence type="ECO:0000313" key="3">
    <source>
        <dbReference type="Proteomes" id="UP000548632"/>
    </source>
</evidence>
<proteinExistence type="predicted"/>
<dbReference type="AlphaFoldDB" id="A0A839HKZ3"/>
<dbReference type="RefSeq" id="WP_182584695.1">
    <property type="nucleotide sequence ID" value="NZ_JABVCQ010000034.1"/>
</dbReference>
<reference evidence="2 3" key="1">
    <citation type="journal article" date="2020" name="Arch. Microbiol.">
        <title>The genome sequence of the giant phototrophic gammaproteobacterium Thiospirillum jenense gives insight into its physiological properties and phylogenetic relationships.</title>
        <authorList>
            <person name="Imhoff J.F."/>
            <person name="Meyer T.E."/>
            <person name="Kyndt J.A."/>
        </authorList>
    </citation>
    <scope>NUCLEOTIDE SEQUENCE [LARGE SCALE GENOMIC DNA]</scope>
    <source>
        <strain evidence="2 3">DSM 216</strain>
    </source>
</reference>